<feature type="transmembrane region" description="Helical" evidence="1">
    <location>
        <begin position="12"/>
        <end position="35"/>
    </location>
</feature>
<comment type="caution">
    <text evidence="2">The sequence shown here is derived from an EMBL/GenBank/DDBJ whole genome shotgun (WGS) entry which is preliminary data.</text>
</comment>
<gene>
    <name evidence="2" type="ORF">D7V93_37470</name>
</gene>
<dbReference type="Proteomes" id="UP000272888">
    <property type="component" value="Unassembled WGS sequence"/>
</dbReference>
<feature type="transmembrane region" description="Helical" evidence="1">
    <location>
        <begin position="89"/>
        <end position="108"/>
    </location>
</feature>
<keyword evidence="1" id="KW-0472">Membrane</keyword>
<proteinExistence type="predicted"/>
<organism evidence="2 3">
    <name type="scientific">Corallococcus llansteffanensis</name>
    <dbReference type="NCBI Taxonomy" id="2316731"/>
    <lineage>
        <taxon>Bacteria</taxon>
        <taxon>Pseudomonadati</taxon>
        <taxon>Myxococcota</taxon>
        <taxon>Myxococcia</taxon>
        <taxon>Myxococcales</taxon>
        <taxon>Cystobacterineae</taxon>
        <taxon>Myxococcaceae</taxon>
        <taxon>Corallococcus</taxon>
    </lineage>
</organism>
<sequence length="138" mass="14510">MPPFDSARFTLWLPQVLCAAFLAILFLQSGLDKVVDWKGNLGWLTGHFAKSPLKGVVAPMLAVITLMELAAGALSAAGAVALVVNGNPFLAYLGAVLSAVSLLALFFGQRMAKEYAGAAVLVPYFVVALAGVYLLRLT</sequence>
<protein>
    <submittedName>
        <fullName evidence="2">DoxX family protein</fullName>
    </submittedName>
</protein>
<keyword evidence="3" id="KW-1185">Reference proteome</keyword>
<accession>A0A3A8NSG0</accession>
<keyword evidence="1" id="KW-0812">Transmembrane</keyword>
<name>A0A3A8NSG0_9BACT</name>
<dbReference type="EMBL" id="RAWB01000656">
    <property type="protein sequence ID" value="RKH42922.1"/>
    <property type="molecule type" value="Genomic_DNA"/>
</dbReference>
<dbReference type="AlphaFoldDB" id="A0A3A8NSG0"/>
<dbReference type="RefSeq" id="WP_120647894.1">
    <property type="nucleotide sequence ID" value="NZ_RAWB01000656.1"/>
</dbReference>
<feature type="transmembrane region" description="Helical" evidence="1">
    <location>
        <begin position="115"/>
        <end position="135"/>
    </location>
</feature>
<evidence type="ECO:0000313" key="3">
    <source>
        <dbReference type="Proteomes" id="UP000272888"/>
    </source>
</evidence>
<reference evidence="3" key="1">
    <citation type="submission" date="2018-09" db="EMBL/GenBank/DDBJ databases">
        <authorList>
            <person name="Livingstone P.G."/>
            <person name="Whitworth D.E."/>
        </authorList>
    </citation>
    <scope>NUCLEOTIDE SEQUENCE [LARGE SCALE GENOMIC DNA]</scope>
    <source>
        <strain evidence="3">CA051B</strain>
    </source>
</reference>
<keyword evidence="1" id="KW-1133">Transmembrane helix</keyword>
<feature type="transmembrane region" description="Helical" evidence="1">
    <location>
        <begin position="56"/>
        <end position="83"/>
    </location>
</feature>
<evidence type="ECO:0000313" key="2">
    <source>
        <dbReference type="EMBL" id="RKH42922.1"/>
    </source>
</evidence>
<evidence type="ECO:0000256" key="1">
    <source>
        <dbReference type="SAM" id="Phobius"/>
    </source>
</evidence>